<feature type="domain" description="HIT" evidence="2">
    <location>
        <begin position="1"/>
        <end position="167"/>
    </location>
</feature>
<dbReference type="WBParaSite" id="HPBE_0000041501-mRNA-1">
    <property type="protein sequence ID" value="HPBE_0000041501-mRNA-1"/>
    <property type="gene ID" value="HPBE_0000041501"/>
</dbReference>
<dbReference type="Gene3D" id="3.30.428.10">
    <property type="entry name" value="HIT-like"/>
    <property type="match status" value="1"/>
</dbReference>
<dbReference type="InterPro" id="IPR019808">
    <property type="entry name" value="Histidine_triad_CS"/>
</dbReference>
<feature type="short sequence motif" description="Histidine triad motif" evidence="1">
    <location>
        <begin position="152"/>
        <end position="156"/>
    </location>
</feature>
<dbReference type="InterPro" id="IPR036265">
    <property type="entry name" value="HIT-like_sf"/>
</dbReference>
<dbReference type="GO" id="GO:0003824">
    <property type="term" value="F:catalytic activity"/>
    <property type="evidence" value="ECO:0007669"/>
    <property type="project" value="InterPro"/>
</dbReference>
<dbReference type="GO" id="GO:0003676">
    <property type="term" value="F:nucleic acid binding"/>
    <property type="evidence" value="ECO:0007669"/>
    <property type="project" value="InterPro"/>
</dbReference>
<protein>
    <submittedName>
        <fullName evidence="4">HIT domain-containing protein</fullName>
    </submittedName>
</protein>
<name>A0A8L8JEC3_HELPZ</name>
<evidence type="ECO:0000313" key="3">
    <source>
        <dbReference type="Proteomes" id="UP000050761"/>
    </source>
</evidence>
<dbReference type="PROSITE" id="PS00892">
    <property type="entry name" value="HIT_1"/>
    <property type="match status" value="1"/>
</dbReference>
<proteinExistence type="predicted"/>
<dbReference type="PANTHER" id="PTHR46243">
    <property type="entry name" value="BIS(5'-ADENOSYL)-TRIPHOSPHATASE"/>
    <property type="match status" value="1"/>
</dbReference>
<dbReference type="AlphaFoldDB" id="A0A8L8JEC3"/>
<evidence type="ECO:0000313" key="4">
    <source>
        <dbReference type="WBParaSite" id="HPBE_0000041501-mRNA-1"/>
    </source>
</evidence>
<sequence length="406" mass="44637">LMFGEFTIAAESIFYRSAHSFAFVNLKPVLNGHVLVSTKRLCKHLTDLTDEETADLFVVAKKVQKMLERAHVTTDVADVATEVADVATEVADVAKDAWSTSAKSSRDSVAASGMTLTGEHRSKFLASERFHNVTSSTVCVQDGKDAGQTVQHVHVHVLARREGDFGCSPDNLYQNLATHDNKIKQPPYTTDTKRKKIAVLPTAESSCTGSSKETCIVSLPALESGCFTATAEPESNSWKPTRWGPDVKTGTTPKEGPAVCLVDVYGSSAPRAAPRSQTILDARFCQQLDKIQQKLVEKKVGKSQCFIHQGNSLPLTALQTLAKISELNCSKIKQPPYTTDTASPDCHLLRSVDHFLHGRRIAEVDEVSAVVHDFCRSKPAEFYRDVVHSVYEERKKLVENNGNYFV</sequence>
<dbReference type="Pfam" id="PF01230">
    <property type="entry name" value="HIT"/>
    <property type="match status" value="1"/>
</dbReference>
<reference evidence="4" key="1">
    <citation type="submission" date="2019-09" db="UniProtKB">
        <authorList>
            <consortium name="WormBaseParasite"/>
        </authorList>
    </citation>
    <scope>IDENTIFICATION</scope>
</reference>
<dbReference type="Proteomes" id="UP000050761">
    <property type="component" value="Unassembled WGS sequence"/>
</dbReference>
<dbReference type="InterPro" id="IPR011146">
    <property type="entry name" value="HIT-like"/>
</dbReference>
<evidence type="ECO:0000259" key="2">
    <source>
        <dbReference type="PROSITE" id="PS51084"/>
    </source>
</evidence>
<organism evidence="3 4">
    <name type="scientific">Heligmosomoides polygyrus</name>
    <name type="common">Parasitic roundworm</name>
    <dbReference type="NCBI Taxonomy" id="6339"/>
    <lineage>
        <taxon>Eukaryota</taxon>
        <taxon>Metazoa</taxon>
        <taxon>Ecdysozoa</taxon>
        <taxon>Nematoda</taxon>
        <taxon>Chromadorea</taxon>
        <taxon>Rhabditida</taxon>
        <taxon>Rhabditina</taxon>
        <taxon>Rhabditomorpha</taxon>
        <taxon>Strongyloidea</taxon>
        <taxon>Heligmosomidae</taxon>
        <taxon>Heligmosomoides</taxon>
    </lineage>
</organism>
<dbReference type="SUPFAM" id="SSF54197">
    <property type="entry name" value="HIT-like"/>
    <property type="match status" value="1"/>
</dbReference>
<dbReference type="InterPro" id="IPR051884">
    <property type="entry name" value="Bis(5'-adenosyl)-TPase_reg"/>
</dbReference>
<dbReference type="Gene3D" id="3.30.420.10">
    <property type="entry name" value="Ribonuclease H-like superfamily/Ribonuclease H"/>
    <property type="match status" value="1"/>
</dbReference>
<dbReference type="InterPro" id="IPR036397">
    <property type="entry name" value="RNaseH_sf"/>
</dbReference>
<dbReference type="PANTHER" id="PTHR46243:SF1">
    <property type="entry name" value="BIS(5'-ADENOSYL)-TRIPHOSPHATASE"/>
    <property type="match status" value="1"/>
</dbReference>
<evidence type="ECO:0000256" key="1">
    <source>
        <dbReference type="PROSITE-ProRule" id="PRU00464"/>
    </source>
</evidence>
<dbReference type="PROSITE" id="PS51084">
    <property type="entry name" value="HIT_2"/>
    <property type="match status" value="1"/>
</dbReference>
<keyword evidence="3" id="KW-1185">Reference proteome</keyword>
<accession>A0A8L8JEC3</accession>